<organism evidence="1 2">
    <name type="scientific">Pseudobythopirellula maris</name>
    <dbReference type="NCBI Taxonomy" id="2527991"/>
    <lineage>
        <taxon>Bacteria</taxon>
        <taxon>Pseudomonadati</taxon>
        <taxon>Planctomycetota</taxon>
        <taxon>Planctomycetia</taxon>
        <taxon>Pirellulales</taxon>
        <taxon>Lacipirellulaceae</taxon>
        <taxon>Pseudobythopirellula</taxon>
    </lineage>
</organism>
<dbReference type="OrthoDB" id="282085at2"/>
<reference evidence="1 2" key="1">
    <citation type="submission" date="2019-02" db="EMBL/GenBank/DDBJ databases">
        <title>Deep-cultivation of Planctomycetes and their phenomic and genomic characterization uncovers novel biology.</title>
        <authorList>
            <person name="Wiegand S."/>
            <person name="Jogler M."/>
            <person name="Boedeker C."/>
            <person name="Pinto D."/>
            <person name="Vollmers J."/>
            <person name="Rivas-Marin E."/>
            <person name="Kohn T."/>
            <person name="Peeters S.H."/>
            <person name="Heuer A."/>
            <person name="Rast P."/>
            <person name="Oberbeckmann S."/>
            <person name="Bunk B."/>
            <person name="Jeske O."/>
            <person name="Meyerdierks A."/>
            <person name="Storesund J.E."/>
            <person name="Kallscheuer N."/>
            <person name="Luecker S."/>
            <person name="Lage O.M."/>
            <person name="Pohl T."/>
            <person name="Merkel B.J."/>
            <person name="Hornburger P."/>
            <person name="Mueller R.-W."/>
            <person name="Bruemmer F."/>
            <person name="Labrenz M."/>
            <person name="Spormann A.M."/>
            <person name="Op Den Camp H."/>
            <person name="Overmann J."/>
            <person name="Amann R."/>
            <person name="Jetten M.S.M."/>
            <person name="Mascher T."/>
            <person name="Medema M.H."/>
            <person name="Devos D.P."/>
            <person name="Kaster A.-K."/>
            <person name="Ovreas L."/>
            <person name="Rohde M."/>
            <person name="Galperin M.Y."/>
            <person name="Jogler C."/>
        </authorList>
    </citation>
    <scope>NUCLEOTIDE SEQUENCE [LARGE SCALE GENOMIC DNA]</scope>
    <source>
        <strain evidence="1 2">Mal64</strain>
    </source>
</reference>
<evidence type="ECO:0000313" key="1">
    <source>
        <dbReference type="EMBL" id="TWT88250.1"/>
    </source>
</evidence>
<dbReference type="EMBL" id="SJPQ01000002">
    <property type="protein sequence ID" value="TWT88250.1"/>
    <property type="molecule type" value="Genomic_DNA"/>
</dbReference>
<sequence>MQGTIDQDSQRAAWGPRGKSWPIVETGLYNLTENEAGALLHFEDGQTQQWTLVRLDDPESSEEGADAPAE</sequence>
<dbReference type="AlphaFoldDB" id="A0A5C5ZM78"/>
<keyword evidence="2" id="KW-1185">Reference proteome</keyword>
<proteinExistence type="predicted"/>
<protein>
    <submittedName>
        <fullName evidence="1">Uncharacterized protein</fullName>
    </submittedName>
</protein>
<accession>A0A5C5ZM78</accession>
<evidence type="ECO:0000313" key="2">
    <source>
        <dbReference type="Proteomes" id="UP000315440"/>
    </source>
</evidence>
<comment type="caution">
    <text evidence="1">The sequence shown here is derived from an EMBL/GenBank/DDBJ whole genome shotgun (WGS) entry which is preliminary data.</text>
</comment>
<dbReference type="Proteomes" id="UP000315440">
    <property type="component" value="Unassembled WGS sequence"/>
</dbReference>
<dbReference type="RefSeq" id="WP_146399151.1">
    <property type="nucleotide sequence ID" value="NZ_SJPQ01000002.1"/>
</dbReference>
<name>A0A5C5ZM78_9BACT</name>
<gene>
    <name evidence="1" type="ORF">Mal64_17290</name>
</gene>